<feature type="compositionally biased region" description="Basic and acidic residues" evidence="1">
    <location>
        <begin position="10"/>
        <end position="24"/>
    </location>
</feature>
<dbReference type="EMBL" id="RJTM01000072">
    <property type="protein sequence ID" value="RNL87231.1"/>
    <property type="molecule type" value="Genomic_DNA"/>
</dbReference>
<dbReference type="RefSeq" id="WP_123215965.1">
    <property type="nucleotide sequence ID" value="NZ_RJTM01000072.1"/>
</dbReference>
<evidence type="ECO:0000313" key="2">
    <source>
        <dbReference type="EMBL" id="RNL87231.1"/>
    </source>
</evidence>
<organism evidence="2 3">
    <name type="scientific">Sinomicrobium pectinilyticum</name>
    <dbReference type="NCBI Taxonomy" id="1084421"/>
    <lineage>
        <taxon>Bacteria</taxon>
        <taxon>Pseudomonadati</taxon>
        <taxon>Bacteroidota</taxon>
        <taxon>Flavobacteriia</taxon>
        <taxon>Flavobacteriales</taxon>
        <taxon>Flavobacteriaceae</taxon>
        <taxon>Sinomicrobium</taxon>
    </lineage>
</organism>
<dbReference type="Proteomes" id="UP000267469">
    <property type="component" value="Unassembled WGS sequence"/>
</dbReference>
<evidence type="ECO:0000313" key="3">
    <source>
        <dbReference type="Proteomes" id="UP000267469"/>
    </source>
</evidence>
<dbReference type="AlphaFoldDB" id="A0A3N0EHD7"/>
<reference evidence="2 3" key="1">
    <citation type="submission" date="2018-10" db="EMBL/GenBank/DDBJ databases">
        <title>Sinomicrobium pectinilyticum sp. nov., a pectinase-producing bacterium isolated from alkaline and saline soil, and emended description of the genus Sinomicrobium.</title>
        <authorList>
            <person name="Cheng B."/>
            <person name="Li C."/>
            <person name="Lai Q."/>
            <person name="Du M."/>
            <person name="Shao Z."/>
            <person name="Xu P."/>
            <person name="Yang C."/>
        </authorList>
    </citation>
    <scope>NUCLEOTIDE SEQUENCE [LARGE SCALE GENOMIC DNA]</scope>
    <source>
        <strain evidence="2 3">5DNS001</strain>
    </source>
</reference>
<evidence type="ECO:0008006" key="4">
    <source>
        <dbReference type="Google" id="ProtNLM"/>
    </source>
</evidence>
<proteinExistence type="predicted"/>
<keyword evidence="3" id="KW-1185">Reference proteome</keyword>
<gene>
    <name evidence="2" type="ORF">ED312_10495</name>
</gene>
<feature type="region of interest" description="Disordered" evidence="1">
    <location>
        <begin position="1"/>
        <end position="40"/>
    </location>
</feature>
<comment type="caution">
    <text evidence="2">The sequence shown here is derived from an EMBL/GenBank/DDBJ whole genome shotgun (WGS) entry which is preliminary data.</text>
</comment>
<dbReference type="OrthoDB" id="9808866at2"/>
<name>A0A3N0EHD7_SINP1</name>
<evidence type="ECO:0000256" key="1">
    <source>
        <dbReference type="SAM" id="MobiDB-lite"/>
    </source>
</evidence>
<accession>A0A3N0EHD7</accession>
<protein>
    <recommendedName>
        <fullName evidence="4">1,4-alpha-glucan branching enzyme</fullName>
    </recommendedName>
</protein>
<sequence>MEKSQANTTTDHRIIKRWTEERNGKPAIVEGTGNTDGPDGLLRIKFSDQDDKLEPISWDDFFEIFEDNDLEFLFQEETAAGEKSRFFKFIEKGNNK</sequence>